<evidence type="ECO:0000256" key="3">
    <source>
        <dbReference type="ARBA" id="ARBA00023163"/>
    </source>
</evidence>
<dbReference type="InterPro" id="IPR036864">
    <property type="entry name" value="Zn2-C6_fun-type_DNA-bd_sf"/>
</dbReference>
<protein>
    <recommendedName>
        <fullName evidence="6">Zn(2)-C6 fungal-type domain-containing protein</fullName>
    </recommendedName>
</protein>
<dbReference type="Gene3D" id="4.10.240.10">
    <property type="entry name" value="Zn(2)-C6 fungal-type DNA-binding domain"/>
    <property type="match status" value="1"/>
</dbReference>
<evidence type="ECO:0000256" key="1">
    <source>
        <dbReference type="ARBA" id="ARBA00023015"/>
    </source>
</evidence>
<dbReference type="PANTHER" id="PTHR38111:SF11">
    <property type="entry name" value="TRANSCRIPTION FACTOR DOMAIN-CONTAINING PROTEIN-RELATED"/>
    <property type="match status" value="1"/>
</dbReference>
<proteinExistence type="predicted"/>
<keyword evidence="1" id="KW-0805">Transcription regulation</keyword>
<dbReference type="SUPFAM" id="SSF57701">
    <property type="entry name" value="Zn2/Cys6 DNA-binding domain"/>
    <property type="match status" value="1"/>
</dbReference>
<keyword evidence="4" id="KW-0539">Nucleus</keyword>
<dbReference type="InterPro" id="IPR001138">
    <property type="entry name" value="Zn2Cys6_DnaBD"/>
</dbReference>
<dbReference type="GO" id="GO:0000981">
    <property type="term" value="F:DNA-binding transcription factor activity, RNA polymerase II-specific"/>
    <property type="evidence" value="ECO:0007669"/>
    <property type="project" value="InterPro"/>
</dbReference>
<dbReference type="GO" id="GO:0008270">
    <property type="term" value="F:zinc ion binding"/>
    <property type="evidence" value="ECO:0007669"/>
    <property type="project" value="InterPro"/>
</dbReference>
<gene>
    <name evidence="7" type="ORF">BGW36DRAFT_371117</name>
</gene>
<dbReference type="GO" id="GO:0003677">
    <property type="term" value="F:DNA binding"/>
    <property type="evidence" value="ECO:0007669"/>
    <property type="project" value="UniProtKB-KW"/>
</dbReference>
<dbReference type="AlphaFoldDB" id="A0AAD4KXX3"/>
<sequence>MPGVPSGRACEGCRKQKKKCDEKMPSCSRCLRLKMPCIGSGQRRFKFQEERRFFTSPDNEQQVTKSSSPIQSTTRSNSSSPITWSIPSNELTFLTSIFIQAFKPSTDLRYNLIWNYGGFIADIPQRLGINEALDGAVYAVTAAHSSFCLYKDISIEALSRYSRALQMLRLCLDDPIKAATSETLCAVMLLLICQAFIGTGGRSFTGHCEGAAQILKARGYSTPKDEFEAKLILSLRGPVLFEALWNDKIELSPNEWSSLVENDYDTNLPEGQLMLIFSRVPFLMHRGRNATEESEFTALREEIRPMYDTSRSILSDIQSCYHDINRIPIAERSRYLHAYHQRIYSLALTIVTVLNCISSALDPGSIDLQSDAIYMVNEILALCDESSDYRPLGASCNILALMVAYVATTDPITKCLVESAFTDYQTDYPQRTLEGYEASLEIVSRHLRLLNSEA</sequence>
<keyword evidence="3" id="KW-0804">Transcription</keyword>
<name>A0AAD4KXX3_9EURO</name>
<dbReference type="EMBL" id="JAJTJA010000003">
    <property type="protein sequence ID" value="KAH8701567.1"/>
    <property type="molecule type" value="Genomic_DNA"/>
</dbReference>
<dbReference type="RefSeq" id="XP_046074943.1">
    <property type="nucleotide sequence ID" value="XM_046215328.1"/>
</dbReference>
<organism evidence="7 8">
    <name type="scientific">Talaromyces proteolyticus</name>
    <dbReference type="NCBI Taxonomy" id="1131652"/>
    <lineage>
        <taxon>Eukaryota</taxon>
        <taxon>Fungi</taxon>
        <taxon>Dikarya</taxon>
        <taxon>Ascomycota</taxon>
        <taxon>Pezizomycotina</taxon>
        <taxon>Eurotiomycetes</taxon>
        <taxon>Eurotiomycetidae</taxon>
        <taxon>Eurotiales</taxon>
        <taxon>Trichocomaceae</taxon>
        <taxon>Talaromyces</taxon>
        <taxon>Talaromyces sect. Bacilispori</taxon>
    </lineage>
</organism>
<dbReference type="Pfam" id="PF00172">
    <property type="entry name" value="Zn_clus"/>
    <property type="match status" value="1"/>
</dbReference>
<dbReference type="GeneID" id="70245615"/>
<dbReference type="InterPro" id="IPR053178">
    <property type="entry name" value="Osmoadaptation_assoc"/>
</dbReference>
<dbReference type="CDD" id="cd00067">
    <property type="entry name" value="GAL4"/>
    <property type="match status" value="1"/>
</dbReference>
<keyword evidence="2" id="KW-0238">DNA-binding</keyword>
<evidence type="ECO:0000256" key="5">
    <source>
        <dbReference type="SAM" id="MobiDB-lite"/>
    </source>
</evidence>
<comment type="caution">
    <text evidence="7">The sequence shown here is derived from an EMBL/GenBank/DDBJ whole genome shotgun (WGS) entry which is preliminary data.</text>
</comment>
<dbReference type="Proteomes" id="UP001201262">
    <property type="component" value="Unassembled WGS sequence"/>
</dbReference>
<evidence type="ECO:0000259" key="6">
    <source>
        <dbReference type="PROSITE" id="PS50048"/>
    </source>
</evidence>
<dbReference type="PANTHER" id="PTHR38111">
    <property type="entry name" value="ZN(2)-C6 FUNGAL-TYPE DOMAIN-CONTAINING PROTEIN-RELATED"/>
    <property type="match status" value="1"/>
</dbReference>
<keyword evidence="8" id="KW-1185">Reference proteome</keyword>
<reference evidence="7" key="1">
    <citation type="submission" date="2021-12" db="EMBL/GenBank/DDBJ databases">
        <title>Convergent genome expansion in fungi linked to evolution of root-endophyte symbiosis.</title>
        <authorList>
            <consortium name="DOE Joint Genome Institute"/>
            <person name="Ke Y.-H."/>
            <person name="Bonito G."/>
            <person name="Liao H.-L."/>
            <person name="Looney B."/>
            <person name="Rojas-Flechas A."/>
            <person name="Nash J."/>
            <person name="Hameed K."/>
            <person name="Schadt C."/>
            <person name="Martin F."/>
            <person name="Crous P.W."/>
            <person name="Miettinen O."/>
            <person name="Magnuson J.K."/>
            <person name="Labbe J."/>
            <person name="Jacobson D."/>
            <person name="Doktycz M.J."/>
            <person name="Veneault-Fourrey C."/>
            <person name="Kuo A."/>
            <person name="Mondo S."/>
            <person name="Calhoun S."/>
            <person name="Riley R."/>
            <person name="Ohm R."/>
            <person name="LaButti K."/>
            <person name="Andreopoulos B."/>
            <person name="Pangilinan J."/>
            <person name="Nolan M."/>
            <person name="Tritt A."/>
            <person name="Clum A."/>
            <person name="Lipzen A."/>
            <person name="Daum C."/>
            <person name="Barry K."/>
            <person name="Grigoriev I.V."/>
            <person name="Vilgalys R."/>
        </authorList>
    </citation>
    <scope>NUCLEOTIDE SEQUENCE</scope>
    <source>
        <strain evidence="7">PMI_201</strain>
    </source>
</reference>
<evidence type="ECO:0000313" key="8">
    <source>
        <dbReference type="Proteomes" id="UP001201262"/>
    </source>
</evidence>
<dbReference type="SMART" id="SM00066">
    <property type="entry name" value="GAL4"/>
    <property type="match status" value="1"/>
</dbReference>
<evidence type="ECO:0000313" key="7">
    <source>
        <dbReference type="EMBL" id="KAH8701567.1"/>
    </source>
</evidence>
<dbReference type="PROSITE" id="PS50048">
    <property type="entry name" value="ZN2_CY6_FUNGAL_2"/>
    <property type="match status" value="1"/>
</dbReference>
<evidence type="ECO:0000256" key="4">
    <source>
        <dbReference type="ARBA" id="ARBA00023242"/>
    </source>
</evidence>
<evidence type="ECO:0000256" key="2">
    <source>
        <dbReference type="ARBA" id="ARBA00023125"/>
    </source>
</evidence>
<feature type="region of interest" description="Disordered" evidence="5">
    <location>
        <begin position="56"/>
        <end position="81"/>
    </location>
</feature>
<feature type="domain" description="Zn(2)-C6 fungal-type" evidence="6">
    <location>
        <begin position="9"/>
        <end position="37"/>
    </location>
</feature>
<accession>A0AAD4KXX3</accession>
<dbReference type="PROSITE" id="PS00463">
    <property type="entry name" value="ZN2_CY6_FUNGAL_1"/>
    <property type="match status" value="1"/>
</dbReference>